<dbReference type="AlphaFoldDB" id="A0A0Q9WEB7"/>
<dbReference type="EMBL" id="CH940648">
    <property type="protein sequence ID" value="KRF79310.1"/>
    <property type="molecule type" value="Genomic_DNA"/>
</dbReference>
<evidence type="ECO:0000313" key="1">
    <source>
        <dbReference type="EMBL" id="KRF79310.1"/>
    </source>
</evidence>
<name>A0A0Q9WEB7_DROVI</name>
<proteinExistence type="predicted"/>
<gene>
    <name evidence="1" type="primary">Dvir\GJ25614</name>
    <name evidence="1" type="ORF">Dvir_GJ25614</name>
</gene>
<keyword evidence="2" id="KW-1185">Reference proteome</keyword>
<evidence type="ECO:0000313" key="2">
    <source>
        <dbReference type="Proteomes" id="UP000008792"/>
    </source>
</evidence>
<sequence length="69" mass="7770">MVPPQAPCQLQRSSDRMTAQKQNLAALQLLSPLPHKHKKHTSIRTTSRIHMRTGLFLFGSIYGNLLSNC</sequence>
<organism evidence="1 2">
    <name type="scientific">Drosophila virilis</name>
    <name type="common">Fruit fly</name>
    <dbReference type="NCBI Taxonomy" id="7244"/>
    <lineage>
        <taxon>Eukaryota</taxon>
        <taxon>Metazoa</taxon>
        <taxon>Ecdysozoa</taxon>
        <taxon>Arthropoda</taxon>
        <taxon>Hexapoda</taxon>
        <taxon>Insecta</taxon>
        <taxon>Pterygota</taxon>
        <taxon>Neoptera</taxon>
        <taxon>Endopterygota</taxon>
        <taxon>Diptera</taxon>
        <taxon>Brachycera</taxon>
        <taxon>Muscomorpha</taxon>
        <taxon>Ephydroidea</taxon>
        <taxon>Drosophilidae</taxon>
        <taxon>Drosophila</taxon>
    </lineage>
</organism>
<dbReference type="InParanoid" id="A0A0Q9WEB7"/>
<dbReference type="Proteomes" id="UP000008792">
    <property type="component" value="Unassembled WGS sequence"/>
</dbReference>
<accession>A0A0Q9WEB7</accession>
<protein>
    <submittedName>
        <fullName evidence="1">Uncharacterized protein, isoform A</fullName>
    </submittedName>
</protein>
<reference evidence="1 2" key="1">
    <citation type="journal article" date="2007" name="Nature">
        <title>Evolution of genes and genomes on the Drosophila phylogeny.</title>
        <authorList>
            <consortium name="Drosophila 12 Genomes Consortium"/>
            <person name="Clark A.G."/>
            <person name="Eisen M.B."/>
            <person name="Smith D.R."/>
            <person name="Bergman C.M."/>
            <person name="Oliver B."/>
            <person name="Markow T.A."/>
            <person name="Kaufman T.C."/>
            <person name="Kellis M."/>
            <person name="Gelbart W."/>
            <person name="Iyer V.N."/>
            <person name="Pollard D.A."/>
            <person name="Sackton T.B."/>
            <person name="Larracuente A.M."/>
            <person name="Singh N.D."/>
            <person name="Abad J.P."/>
            <person name="Abt D.N."/>
            <person name="Adryan B."/>
            <person name="Aguade M."/>
            <person name="Akashi H."/>
            <person name="Anderson W.W."/>
            <person name="Aquadro C.F."/>
            <person name="Ardell D.H."/>
            <person name="Arguello R."/>
            <person name="Artieri C.G."/>
            <person name="Barbash D.A."/>
            <person name="Barker D."/>
            <person name="Barsanti P."/>
            <person name="Batterham P."/>
            <person name="Batzoglou S."/>
            <person name="Begun D."/>
            <person name="Bhutkar A."/>
            <person name="Blanco E."/>
            <person name="Bosak S.A."/>
            <person name="Bradley R.K."/>
            <person name="Brand A.D."/>
            <person name="Brent M.R."/>
            <person name="Brooks A.N."/>
            <person name="Brown R.H."/>
            <person name="Butlin R.K."/>
            <person name="Caggese C."/>
            <person name="Calvi B.R."/>
            <person name="Bernardo de Carvalho A."/>
            <person name="Caspi A."/>
            <person name="Castrezana S."/>
            <person name="Celniker S.E."/>
            <person name="Chang J.L."/>
            <person name="Chapple C."/>
            <person name="Chatterji S."/>
            <person name="Chinwalla A."/>
            <person name="Civetta A."/>
            <person name="Clifton S.W."/>
            <person name="Comeron J.M."/>
            <person name="Costello J.C."/>
            <person name="Coyne J.A."/>
            <person name="Daub J."/>
            <person name="David R.G."/>
            <person name="Delcher A.L."/>
            <person name="Delehaunty K."/>
            <person name="Do C.B."/>
            <person name="Ebling H."/>
            <person name="Edwards K."/>
            <person name="Eickbush T."/>
            <person name="Evans J.D."/>
            <person name="Filipski A."/>
            <person name="Findeiss S."/>
            <person name="Freyhult E."/>
            <person name="Fulton L."/>
            <person name="Fulton R."/>
            <person name="Garcia A.C."/>
            <person name="Gardiner A."/>
            <person name="Garfield D.A."/>
            <person name="Garvin B.E."/>
            <person name="Gibson G."/>
            <person name="Gilbert D."/>
            <person name="Gnerre S."/>
            <person name="Godfrey J."/>
            <person name="Good R."/>
            <person name="Gotea V."/>
            <person name="Gravely B."/>
            <person name="Greenberg A.J."/>
            <person name="Griffiths-Jones S."/>
            <person name="Gross S."/>
            <person name="Guigo R."/>
            <person name="Gustafson E.A."/>
            <person name="Haerty W."/>
            <person name="Hahn M.W."/>
            <person name="Halligan D.L."/>
            <person name="Halpern A.L."/>
            <person name="Halter G.M."/>
            <person name="Han M.V."/>
            <person name="Heger A."/>
            <person name="Hillier L."/>
            <person name="Hinrichs A.S."/>
            <person name="Holmes I."/>
            <person name="Hoskins R.A."/>
            <person name="Hubisz M.J."/>
            <person name="Hultmark D."/>
            <person name="Huntley M.A."/>
            <person name="Jaffe D.B."/>
            <person name="Jagadeeshan S."/>
            <person name="Jeck W.R."/>
            <person name="Johnson J."/>
            <person name="Jones C.D."/>
            <person name="Jordan W.C."/>
            <person name="Karpen G.H."/>
            <person name="Kataoka E."/>
            <person name="Keightley P.D."/>
            <person name="Kheradpour P."/>
            <person name="Kirkness E.F."/>
            <person name="Koerich L.B."/>
            <person name="Kristiansen K."/>
            <person name="Kudrna D."/>
            <person name="Kulathinal R.J."/>
            <person name="Kumar S."/>
            <person name="Kwok R."/>
            <person name="Lander E."/>
            <person name="Langley C.H."/>
            <person name="Lapoint R."/>
            <person name="Lazzaro B.P."/>
            <person name="Lee S.J."/>
            <person name="Levesque L."/>
            <person name="Li R."/>
            <person name="Lin C.F."/>
            <person name="Lin M.F."/>
            <person name="Lindblad-Toh K."/>
            <person name="Llopart A."/>
            <person name="Long M."/>
            <person name="Low L."/>
            <person name="Lozovsky E."/>
            <person name="Lu J."/>
            <person name="Luo M."/>
            <person name="Machado C.A."/>
            <person name="Makalowski W."/>
            <person name="Marzo M."/>
            <person name="Matsuda M."/>
            <person name="Matzkin L."/>
            <person name="McAllister B."/>
            <person name="McBride C.S."/>
            <person name="McKernan B."/>
            <person name="McKernan K."/>
            <person name="Mendez-Lago M."/>
            <person name="Minx P."/>
            <person name="Mollenhauer M.U."/>
            <person name="Montooth K."/>
            <person name="Mount S.M."/>
            <person name="Mu X."/>
            <person name="Myers E."/>
            <person name="Negre B."/>
            <person name="Newfeld S."/>
            <person name="Nielsen R."/>
            <person name="Noor M.A."/>
            <person name="O'Grady P."/>
            <person name="Pachter L."/>
            <person name="Papaceit M."/>
            <person name="Parisi M.J."/>
            <person name="Parisi M."/>
            <person name="Parts L."/>
            <person name="Pedersen J.S."/>
            <person name="Pesole G."/>
            <person name="Phillippy A.M."/>
            <person name="Ponting C.P."/>
            <person name="Pop M."/>
            <person name="Porcelli D."/>
            <person name="Powell J.R."/>
            <person name="Prohaska S."/>
            <person name="Pruitt K."/>
            <person name="Puig M."/>
            <person name="Quesneville H."/>
            <person name="Ram K.R."/>
            <person name="Rand D."/>
            <person name="Rasmussen M.D."/>
            <person name="Reed L.K."/>
            <person name="Reenan R."/>
            <person name="Reily A."/>
            <person name="Remington K.A."/>
            <person name="Rieger T.T."/>
            <person name="Ritchie M.G."/>
            <person name="Robin C."/>
            <person name="Rogers Y.H."/>
            <person name="Rohde C."/>
            <person name="Rozas J."/>
            <person name="Rubenfield M.J."/>
            <person name="Ruiz A."/>
            <person name="Russo S."/>
            <person name="Salzberg S.L."/>
            <person name="Sanchez-Gracia A."/>
            <person name="Saranga D.J."/>
            <person name="Sato H."/>
            <person name="Schaeffer S.W."/>
            <person name="Schatz M.C."/>
            <person name="Schlenke T."/>
            <person name="Schwartz R."/>
            <person name="Segarra C."/>
            <person name="Singh R.S."/>
            <person name="Sirot L."/>
            <person name="Sirota M."/>
            <person name="Sisneros N.B."/>
            <person name="Smith C.D."/>
            <person name="Smith T.F."/>
            <person name="Spieth J."/>
            <person name="Stage D.E."/>
            <person name="Stark A."/>
            <person name="Stephan W."/>
            <person name="Strausberg R.L."/>
            <person name="Strempel S."/>
            <person name="Sturgill D."/>
            <person name="Sutton G."/>
            <person name="Sutton G.G."/>
            <person name="Tao W."/>
            <person name="Teichmann S."/>
            <person name="Tobari Y.N."/>
            <person name="Tomimura Y."/>
            <person name="Tsolas J.M."/>
            <person name="Valente V.L."/>
            <person name="Venter E."/>
            <person name="Venter J.C."/>
            <person name="Vicario S."/>
            <person name="Vieira F.G."/>
            <person name="Vilella A.J."/>
            <person name="Villasante A."/>
            <person name="Walenz B."/>
            <person name="Wang J."/>
            <person name="Wasserman M."/>
            <person name="Watts T."/>
            <person name="Wilson D."/>
            <person name="Wilson R.K."/>
            <person name="Wing R.A."/>
            <person name="Wolfner M.F."/>
            <person name="Wong A."/>
            <person name="Wong G.K."/>
            <person name="Wu C.I."/>
            <person name="Wu G."/>
            <person name="Yamamoto D."/>
            <person name="Yang H.P."/>
            <person name="Yang S.P."/>
            <person name="Yorke J.A."/>
            <person name="Yoshida K."/>
            <person name="Zdobnov E."/>
            <person name="Zhang P."/>
            <person name="Zhang Y."/>
            <person name="Zimin A.V."/>
            <person name="Baldwin J."/>
            <person name="Abdouelleil A."/>
            <person name="Abdulkadir J."/>
            <person name="Abebe A."/>
            <person name="Abera B."/>
            <person name="Abreu J."/>
            <person name="Acer S.C."/>
            <person name="Aftuck L."/>
            <person name="Alexander A."/>
            <person name="An P."/>
            <person name="Anderson E."/>
            <person name="Anderson S."/>
            <person name="Arachi H."/>
            <person name="Azer M."/>
            <person name="Bachantsang P."/>
            <person name="Barry A."/>
            <person name="Bayul T."/>
            <person name="Berlin A."/>
            <person name="Bessette D."/>
            <person name="Bloom T."/>
            <person name="Blye J."/>
            <person name="Boguslavskiy L."/>
            <person name="Bonnet C."/>
            <person name="Boukhgalter B."/>
            <person name="Bourzgui I."/>
            <person name="Brown A."/>
            <person name="Cahill P."/>
            <person name="Channer S."/>
            <person name="Cheshatsang Y."/>
            <person name="Chuda L."/>
            <person name="Citroen M."/>
            <person name="Collymore A."/>
            <person name="Cooke P."/>
            <person name="Costello M."/>
            <person name="D'Aco K."/>
            <person name="Daza R."/>
            <person name="De Haan G."/>
            <person name="DeGray S."/>
            <person name="DeMaso C."/>
            <person name="Dhargay N."/>
            <person name="Dooley K."/>
            <person name="Dooley E."/>
            <person name="Doricent M."/>
            <person name="Dorje P."/>
            <person name="Dorjee K."/>
            <person name="Dupes A."/>
            <person name="Elong R."/>
            <person name="Falk J."/>
            <person name="Farina A."/>
            <person name="Faro S."/>
            <person name="Ferguson D."/>
            <person name="Fisher S."/>
            <person name="Foley C.D."/>
            <person name="Franke A."/>
            <person name="Friedrich D."/>
            <person name="Gadbois L."/>
            <person name="Gearin G."/>
            <person name="Gearin C.R."/>
            <person name="Giannoukos G."/>
            <person name="Goode T."/>
            <person name="Graham J."/>
            <person name="Grandbois E."/>
            <person name="Grewal S."/>
            <person name="Gyaltsen K."/>
            <person name="Hafez N."/>
            <person name="Hagos B."/>
            <person name="Hall J."/>
            <person name="Henson C."/>
            <person name="Hollinger A."/>
            <person name="Honan T."/>
            <person name="Huard M.D."/>
            <person name="Hughes L."/>
            <person name="Hurhula B."/>
            <person name="Husby M.E."/>
            <person name="Kamat A."/>
            <person name="Kanga B."/>
            <person name="Kashin S."/>
            <person name="Khazanovich D."/>
            <person name="Kisner P."/>
            <person name="Lance K."/>
            <person name="Lara M."/>
            <person name="Lee W."/>
            <person name="Lennon N."/>
            <person name="Letendre F."/>
            <person name="LeVine R."/>
            <person name="Lipovsky A."/>
            <person name="Liu X."/>
            <person name="Liu J."/>
            <person name="Liu S."/>
            <person name="Lokyitsang T."/>
            <person name="Lokyitsang Y."/>
            <person name="Lubonja R."/>
            <person name="Lui A."/>
            <person name="MacDonald P."/>
            <person name="Magnisalis V."/>
            <person name="Maru K."/>
            <person name="Matthews C."/>
            <person name="McCusker W."/>
            <person name="McDonough S."/>
            <person name="Mehta T."/>
            <person name="Meldrim J."/>
            <person name="Meneus L."/>
            <person name="Mihai O."/>
            <person name="Mihalev A."/>
            <person name="Mihova T."/>
            <person name="Mittelman R."/>
            <person name="Mlenga V."/>
            <person name="Montmayeur A."/>
            <person name="Mulrain L."/>
            <person name="Navidi A."/>
            <person name="Naylor J."/>
            <person name="Negash T."/>
            <person name="Nguyen T."/>
            <person name="Nguyen N."/>
            <person name="Nicol R."/>
            <person name="Norbu C."/>
            <person name="Norbu N."/>
            <person name="Novod N."/>
            <person name="O'Neill B."/>
            <person name="Osman S."/>
            <person name="Markiewicz E."/>
            <person name="Oyono O.L."/>
            <person name="Patti C."/>
            <person name="Phunkhang P."/>
            <person name="Pierre F."/>
            <person name="Priest M."/>
            <person name="Raghuraman S."/>
            <person name="Rege F."/>
            <person name="Reyes R."/>
            <person name="Rise C."/>
            <person name="Rogov P."/>
            <person name="Ross K."/>
            <person name="Ryan E."/>
            <person name="Settipalli S."/>
            <person name="Shea T."/>
            <person name="Sherpa N."/>
            <person name="Shi L."/>
            <person name="Shih D."/>
            <person name="Sparrow T."/>
            <person name="Spaulding J."/>
            <person name="Stalker J."/>
            <person name="Stange-Thomann N."/>
            <person name="Stavropoulos S."/>
            <person name="Stone C."/>
            <person name="Strader C."/>
            <person name="Tesfaye S."/>
            <person name="Thomson T."/>
            <person name="Thoulutsang Y."/>
            <person name="Thoulutsang D."/>
            <person name="Topham K."/>
            <person name="Topping I."/>
            <person name="Tsamla T."/>
            <person name="Vassiliev H."/>
            <person name="Vo A."/>
            <person name="Wangchuk T."/>
            <person name="Wangdi T."/>
            <person name="Weiand M."/>
            <person name="Wilkinson J."/>
            <person name="Wilson A."/>
            <person name="Yadav S."/>
            <person name="Young G."/>
            <person name="Yu Q."/>
            <person name="Zembek L."/>
            <person name="Zhong D."/>
            <person name="Zimmer A."/>
            <person name="Zwirko Z."/>
            <person name="Jaffe D.B."/>
            <person name="Alvarez P."/>
            <person name="Brockman W."/>
            <person name="Butler J."/>
            <person name="Chin C."/>
            <person name="Gnerre S."/>
            <person name="Grabherr M."/>
            <person name="Kleber M."/>
            <person name="Mauceli E."/>
            <person name="MacCallum I."/>
        </authorList>
    </citation>
    <scope>NUCLEOTIDE SEQUENCE [LARGE SCALE GENOMIC DNA]</scope>
    <source>
        <strain evidence="2">Tucson 15010-1051.87</strain>
    </source>
</reference>